<dbReference type="EMBL" id="MHCT01000012">
    <property type="protein sequence ID" value="OGY26259.1"/>
    <property type="molecule type" value="Genomic_DNA"/>
</dbReference>
<comment type="caution">
    <text evidence="1">The sequence shown here is derived from an EMBL/GenBank/DDBJ whole genome shotgun (WGS) entry which is preliminary data.</text>
</comment>
<dbReference type="Gene3D" id="6.10.250.1680">
    <property type="match status" value="1"/>
</dbReference>
<gene>
    <name evidence="1" type="ORF">A2Z24_03025</name>
</gene>
<dbReference type="PANTHER" id="PTHR41913">
    <property type="entry name" value="DUF1684 DOMAIN-CONTAINING PROTEIN"/>
    <property type="match status" value="1"/>
</dbReference>
<sequence length="178" mass="20336">MVLSMNELEQFRQEKDDLFGKEPESPLTPEQKKNFAGLNYFAPNPSLIFRNLKLEQIPGEQSVPIKTSAGDTQPFKIKGKIHFEIEGSPCELTVYDSTNDAGLFLPFRDKTNETETYHDGRYVEVEEEDGKIVELDFNYTYNPYCAYNDNFRCPITPESNTLPVAITAGEKRFHQLPG</sequence>
<dbReference type="Proteomes" id="UP000177588">
    <property type="component" value="Unassembled WGS sequence"/>
</dbReference>
<reference evidence="1 2" key="1">
    <citation type="journal article" date="2016" name="Nat. Commun.">
        <title>Thousands of microbial genomes shed light on interconnected biogeochemical processes in an aquifer system.</title>
        <authorList>
            <person name="Anantharaman K."/>
            <person name="Brown C.T."/>
            <person name="Hug L.A."/>
            <person name="Sharon I."/>
            <person name="Castelle C.J."/>
            <person name="Probst A.J."/>
            <person name="Thomas B.C."/>
            <person name="Singh A."/>
            <person name="Wilkins M.J."/>
            <person name="Karaoz U."/>
            <person name="Brodie E.L."/>
            <person name="Williams K.H."/>
            <person name="Hubbard S.S."/>
            <person name="Banfield J.F."/>
        </authorList>
    </citation>
    <scope>NUCLEOTIDE SEQUENCE [LARGE SCALE GENOMIC DNA]</scope>
</reference>
<dbReference type="AlphaFoldDB" id="A0A1G1WEY3"/>
<dbReference type="Pfam" id="PF07920">
    <property type="entry name" value="DUF1684"/>
    <property type="match status" value="1"/>
</dbReference>
<protein>
    <recommendedName>
        <fullName evidence="3">DUF1684 domain-containing protein</fullName>
    </recommendedName>
</protein>
<dbReference type="STRING" id="1802597.A2Z24_03025"/>
<dbReference type="PANTHER" id="PTHR41913:SF1">
    <property type="entry name" value="DUF1684 DOMAIN-CONTAINING PROTEIN"/>
    <property type="match status" value="1"/>
</dbReference>
<evidence type="ECO:0000313" key="2">
    <source>
        <dbReference type="Proteomes" id="UP000177588"/>
    </source>
</evidence>
<accession>A0A1G1WEY3</accession>
<organism evidence="1 2">
    <name type="scientific">Candidatus Woykebacteria bacterium RBG_16_44_10</name>
    <dbReference type="NCBI Taxonomy" id="1802597"/>
    <lineage>
        <taxon>Bacteria</taxon>
        <taxon>Candidatus Woykeibacteriota</taxon>
    </lineage>
</organism>
<dbReference type="InterPro" id="IPR012467">
    <property type="entry name" value="DUF1684"/>
</dbReference>
<evidence type="ECO:0008006" key="3">
    <source>
        <dbReference type="Google" id="ProtNLM"/>
    </source>
</evidence>
<name>A0A1G1WEY3_9BACT</name>
<evidence type="ECO:0000313" key="1">
    <source>
        <dbReference type="EMBL" id="OGY26259.1"/>
    </source>
</evidence>
<proteinExistence type="predicted"/>